<dbReference type="PANTHER" id="PTHR24221">
    <property type="entry name" value="ATP-BINDING CASSETTE SUB-FAMILY B"/>
    <property type="match status" value="1"/>
</dbReference>
<dbReference type="PROSITE" id="PS00211">
    <property type="entry name" value="ABC_TRANSPORTER_1"/>
    <property type="match status" value="1"/>
</dbReference>
<dbReference type="Proteomes" id="UP000188603">
    <property type="component" value="Chromosome"/>
</dbReference>
<feature type="transmembrane region" description="Helical" evidence="12">
    <location>
        <begin position="279"/>
        <end position="299"/>
    </location>
</feature>
<dbReference type="Gene3D" id="3.40.50.300">
    <property type="entry name" value="P-loop containing nucleotide triphosphate hydrolases"/>
    <property type="match status" value="1"/>
</dbReference>
<dbReference type="InterPro" id="IPR011527">
    <property type="entry name" value="ABC1_TM_dom"/>
</dbReference>
<keyword evidence="8" id="KW-0653">Protein transport</keyword>
<dbReference type="AlphaFoldDB" id="A0A1U9K953"/>
<feature type="domain" description="Peptidase C39" evidence="15">
    <location>
        <begin position="16"/>
        <end position="135"/>
    </location>
</feature>
<dbReference type="PANTHER" id="PTHR24221:SF654">
    <property type="entry name" value="ATP-BINDING CASSETTE SUB-FAMILY B MEMBER 6"/>
    <property type="match status" value="1"/>
</dbReference>
<dbReference type="GO" id="GO:0006508">
    <property type="term" value="P:proteolysis"/>
    <property type="evidence" value="ECO:0007669"/>
    <property type="project" value="InterPro"/>
</dbReference>
<keyword evidence="4 12" id="KW-0812">Transmembrane</keyword>
<dbReference type="SUPFAM" id="SSF90123">
    <property type="entry name" value="ABC transporter transmembrane region"/>
    <property type="match status" value="1"/>
</dbReference>
<dbReference type="InterPro" id="IPR039421">
    <property type="entry name" value="Type_1_exporter"/>
</dbReference>
<dbReference type="GO" id="GO:0034040">
    <property type="term" value="F:ATPase-coupled lipid transmembrane transporter activity"/>
    <property type="evidence" value="ECO:0007669"/>
    <property type="project" value="TreeGrafter"/>
</dbReference>
<dbReference type="OrthoDB" id="9762778at2"/>
<dbReference type="GO" id="GO:0008234">
    <property type="term" value="F:cysteine-type peptidase activity"/>
    <property type="evidence" value="ECO:0007669"/>
    <property type="project" value="UniProtKB-KW"/>
</dbReference>
<dbReference type="InterPro" id="IPR036640">
    <property type="entry name" value="ABC1_TM_sf"/>
</dbReference>
<dbReference type="PROSITE" id="PS50929">
    <property type="entry name" value="ABC_TM1F"/>
    <property type="match status" value="1"/>
</dbReference>
<dbReference type="CDD" id="cd02425">
    <property type="entry name" value="Peptidase_C39F"/>
    <property type="match status" value="1"/>
</dbReference>
<evidence type="ECO:0000313" key="16">
    <source>
        <dbReference type="EMBL" id="AQS56551.1"/>
    </source>
</evidence>
<dbReference type="GO" id="GO:0016887">
    <property type="term" value="F:ATP hydrolysis activity"/>
    <property type="evidence" value="ECO:0007669"/>
    <property type="project" value="InterPro"/>
</dbReference>
<keyword evidence="3" id="KW-1003">Cell membrane</keyword>
<dbReference type="Pfam" id="PF03412">
    <property type="entry name" value="Peptidase_C39"/>
    <property type="match status" value="1"/>
</dbReference>
<evidence type="ECO:0000256" key="2">
    <source>
        <dbReference type="ARBA" id="ARBA00022448"/>
    </source>
</evidence>
<evidence type="ECO:0000256" key="12">
    <source>
        <dbReference type="SAM" id="Phobius"/>
    </source>
</evidence>
<dbReference type="InterPro" id="IPR003439">
    <property type="entry name" value="ABC_transporter-like_ATP-bd"/>
</dbReference>
<dbReference type="PROSITE" id="PS50990">
    <property type="entry name" value="PEPTIDASE_C39"/>
    <property type="match status" value="1"/>
</dbReference>
<evidence type="ECO:0008006" key="18">
    <source>
        <dbReference type="Google" id="ProtNLM"/>
    </source>
</evidence>
<dbReference type="GO" id="GO:0140359">
    <property type="term" value="F:ABC-type transporter activity"/>
    <property type="evidence" value="ECO:0007669"/>
    <property type="project" value="InterPro"/>
</dbReference>
<keyword evidence="6" id="KW-0788">Thiol protease</keyword>
<dbReference type="Pfam" id="PF00005">
    <property type="entry name" value="ABC_tran"/>
    <property type="match status" value="1"/>
</dbReference>
<keyword evidence="6" id="KW-0378">Hydrolase</keyword>
<feature type="transmembrane region" description="Helical" evidence="12">
    <location>
        <begin position="426"/>
        <end position="451"/>
    </location>
</feature>
<evidence type="ECO:0000259" key="14">
    <source>
        <dbReference type="PROSITE" id="PS50929"/>
    </source>
</evidence>
<evidence type="ECO:0000259" key="13">
    <source>
        <dbReference type="PROSITE" id="PS50893"/>
    </source>
</evidence>
<keyword evidence="2" id="KW-0813">Transport</keyword>
<comment type="subcellular location">
    <subcellularLocation>
        <location evidence="1">Cell membrane</location>
        <topology evidence="1">Multi-pass membrane protein</topology>
    </subcellularLocation>
</comment>
<dbReference type="EMBL" id="CP019699">
    <property type="protein sequence ID" value="AQS56551.1"/>
    <property type="molecule type" value="Genomic_DNA"/>
</dbReference>
<protein>
    <recommendedName>
        <fullName evidence="18">Peptidase C39</fullName>
    </recommendedName>
</protein>
<keyword evidence="7" id="KW-0067">ATP-binding</keyword>
<sequence length="724" mass="82729">MLRRQIVLSRLPYIEQMEHSECGLACLAMICGYYKKHVTLTELREEFGVSKSGMSLFHLKKISEKLDFDVKAYRGDITTVSKSALPVIVFWEQRHYVVLEKMTKKYLYIVDPASGRRRLTIDEFNTSYSGIFLSLKPNAHWRKRKKQSSWGFYIKHAFKQPKWIVLVLLFSTLLQGLGILNPMLTQWITDEVLVPKNVSFISILGYAVFMLYLFYNLNLMARGYVVTKLQKHMDHALMSHFTQHLFKLPYQFFENRSSGDLLFRANSNTFIRSVFSNRLISLMIDCMLLFFYAALLVWYIPSMGIFVILSGVVCFVILLLSTSITQRLTSKEVEAQAKVQSITAENIHNICDIKVMGLERASYDTWEKNFMQQLVATEKRNLWDTFLNVISSGYQFILPVFLLWMGSSRVIEGSVSLGTLVAFSNLASSFMAPIVSIGTAYNEVILVNNYIKRIKDVVDSRAEGSKQNVSLQKLRGKIEIKNVDFRYSPYDEYVLKNVTLTIHPGEKVAIVGSSGSGKSTLAKLILGLYRATNGEVYIDDYPLSDYDLKSVRREIGTVLQETRLFNTTIYDNIVMNQPGLSIEQAVNAAKMAEIHDEIMKLPLGYYTVVSENGINFSGGQRQRLLIARALVTEPSILILDEATSSLDSVTEKKIMERLHTLECTRVMIAHRLSTIKNADRILVMHKGTIVEQGDHLSLYQKGGHYYHLYTQQLERADENSPLIR</sequence>
<dbReference type="GO" id="GO:0005524">
    <property type="term" value="F:ATP binding"/>
    <property type="evidence" value="ECO:0007669"/>
    <property type="project" value="UniProtKB-KW"/>
</dbReference>
<dbReference type="InterPro" id="IPR003593">
    <property type="entry name" value="AAA+_ATPase"/>
</dbReference>
<name>A0A1U9K953_9BACL</name>
<dbReference type="FunFam" id="3.40.50.300:FF:000299">
    <property type="entry name" value="ABC transporter ATP-binding protein/permease"/>
    <property type="match status" value="1"/>
</dbReference>
<keyword evidence="9 12" id="KW-1133">Transmembrane helix</keyword>
<keyword evidence="6" id="KW-0645">Protease</keyword>
<reference evidence="16 17" key="1">
    <citation type="journal article" date="2015" name="Int. J. Syst. Evol. Microbiol.">
        <title>Novibacillus thermophilus gen. nov., sp. nov., a Gram-staining-negative and moderately thermophilic member of the family Thermoactinomycetaceae.</title>
        <authorList>
            <person name="Yang G."/>
            <person name="Chen J."/>
            <person name="Zhou S."/>
        </authorList>
    </citation>
    <scope>NUCLEOTIDE SEQUENCE [LARGE SCALE GENOMIC DNA]</scope>
    <source>
        <strain evidence="16 17">SG-1</strain>
    </source>
</reference>
<dbReference type="GO" id="GO:0015031">
    <property type="term" value="P:protein transport"/>
    <property type="evidence" value="ECO:0007669"/>
    <property type="project" value="UniProtKB-KW"/>
</dbReference>
<evidence type="ECO:0000256" key="10">
    <source>
        <dbReference type="ARBA" id="ARBA00023136"/>
    </source>
</evidence>
<dbReference type="Pfam" id="PF00664">
    <property type="entry name" value="ABC_membrane"/>
    <property type="match status" value="1"/>
</dbReference>
<feature type="transmembrane region" description="Helical" evidence="12">
    <location>
        <begin position="200"/>
        <end position="221"/>
    </location>
</feature>
<evidence type="ECO:0000256" key="11">
    <source>
        <dbReference type="ARBA" id="ARBA00043264"/>
    </source>
</evidence>
<dbReference type="SMART" id="SM00382">
    <property type="entry name" value="AAA"/>
    <property type="match status" value="1"/>
</dbReference>
<evidence type="ECO:0000256" key="9">
    <source>
        <dbReference type="ARBA" id="ARBA00022989"/>
    </source>
</evidence>
<dbReference type="STRING" id="1471761.B0W44_13055"/>
<evidence type="ECO:0000256" key="7">
    <source>
        <dbReference type="ARBA" id="ARBA00022840"/>
    </source>
</evidence>
<evidence type="ECO:0000259" key="15">
    <source>
        <dbReference type="PROSITE" id="PS50990"/>
    </source>
</evidence>
<accession>A0A1U9K953</accession>
<dbReference type="GO" id="GO:0043213">
    <property type="term" value="P:bacteriocin transport"/>
    <property type="evidence" value="ECO:0007669"/>
    <property type="project" value="UniProtKB-KW"/>
</dbReference>
<dbReference type="KEGG" id="ntr:B0W44_13055"/>
<keyword evidence="10 12" id="KW-0472">Membrane</keyword>
<dbReference type="SUPFAM" id="SSF52540">
    <property type="entry name" value="P-loop containing nucleoside triphosphate hydrolases"/>
    <property type="match status" value="1"/>
</dbReference>
<dbReference type="InterPro" id="IPR033839">
    <property type="entry name" value="Lacticin_481_peptidase"/>
</dbReference>
<evidence type="ECO:0000256" key="3">
    <source>
        <dbReference type="ARBA" id="ARBA00022475"/>
    </source>
</evidence>
<feature type="domain" description="ABC transmembrane type-1" evidence="14">
    <location>
        <begin position="165"/>
        <end position="446"/>
    </location>
</feature>
<keyword evidence="5" id="KW-0547">Nucleotide-binding</keyword>
<dbReference type="Gene3D" id="3.90.70.10">
    <property type="entry name" value="Cysteine proteinases"/>
    <property type="match status" value="1"/>
</dbReference>
<evidence type="ECO:0000256" key="8">
    <source>
        <dbReference type="ARBA" id="ARBA00022927"/>
    </source>
</evidence>
<keyword evidence="11" id="KW-0080">Bacteriocin transport</keyword>
<dbReference type="GO" id="GO:0005886">
    <property type="term" value="C:plasma membrane"/>
    <property type="evidence" value="ECO:0007669"/>
    <property type="project" value="UniProtKB-SubCell"/>
</dbReference>
<evidence type="ECO:0000256" key="6">
    <source>
        <dbReference type="ARBA" id="ARBA00022807"/>
    </source>
</evidence>
<feature type="domain" description="ABC transporter" evidence="13">
    <location>
        <begin position="478"/>
        <end position="711"/>
    </location>
</feature>
<proteinExistence type="predicted"/>
<evidence type="ECO:0000256" key="1">
    <source>
        <dbReference type="ARBA" id="ARBA00004651"/>
    </source>
</evidence>
<feature type="transmembrane region" description="Helical" evidence="12">
    <location>
        <begin position="305"/>
        <end position="324"/>
    </location>
</feature>
<evidence type="ECO:0000256" key="4">
    <source>
        <dbReference type="ARBA" id="ARBA00022692"/>
    </source>
</evidence>
<keyword evidence="17" id="KW-1185">Reference proteome</keyword>
<feature type="transmembrane region" description="Helical" evidence="12">
    <location>
        <begin position="386"/>
        <end position="406"/>
    </location>
</feature>
<dbReference type="CDD" id="cd18555">
    <property type="entry name" value="ABC_6TM_T1SS_like"/>
    <property type="match status" value="1"/>
</dbReference>
<evidence type="ECO:0000313" key="17">
    <source>
        <dbReference type="Proteomes" id="UP000188603"/>
    </source>
</evidence>
<evidence type="ECO:0000256" key="5">
    <source>
        <dbReference type="ARBA" id="ARBA00022741"/>
    </source>
</evidence>
<dbReference type="InterPro" id="IPR005074">
    <property type="entry name" value="Peptidase_C39"/>
</dbReference>
<dbReference type="Gene3D" id="1.20.1560.10">
    <property type="entry name" value="ABC transporter type 1, transmembrane domain"/>
    <property type="match status" value="1"/>
</dbReference>
<dbReference type="PROSITE" id="PS50893">
    <property type="entry name" value="ABC_TRANSPORTER_2"/>
    <property type="match status" value="1"/>
</dbReference>
<dbReference type="InterPro" id="IPR017871">
    <property type="entry name" value="ABC_transporter-like_CS"/>
</dbReference>
<dbReference type="InterPro" id="IPR027417">
    <property type="entry name" value="P-loop_NTPase"/>
</dbReference>
<feature type="transmembrane region" description="Helical" evidence="12">
    <location>
        <begin position="163"/>
        <end position="180"/>
    </location>
</feature>
<gene>
    <name evidence="16" type="ORF">B0W44_13055</name>
</gene>
<organism evidence="16 17">
    <name type="scientific">Novibacillus thermophilus</name>
    <dbReference type="NCBI Taxonomy" id="1471761"/>
    <lineage>
        <taxon>Bacteria</taxon>
        <taxon>Bacillati</taxon>
        <taxon>Bacillota</taxon>
        <taxon>Bacilli</taxon>
        <taxon>Bacillales</taxon>
        <taxon>Thermoactinomycetaceae</taxon>
        <taxon>Novibacillus</taxon>
    </lineage>
</organism>